<proteinExistence type="predicted"/>
<accession>A0AAV4PZJ5</accession>
<dbReference type="Gene3D" id="4.10.410.10">
    <property type="entry name" value="Pancreatic trypsin inhibitor Kunitz domain"/>
    <property type="match status" value="1"/>
</dbReference>
<gene>
    <name evidence="2" type="primary">kcp</name>
    <name evidence="2" type="ORF">CEXT_250941</name>
</gene>
<dbReference type="InterPro" id="IPR036880">
    <property type="entry name" value="Kunitz_BPTI_sf"/>
</dbReference>
<comment type="caution">
    <text evidence="2">The sequence shown here is derived from an EMBL/GenBank/DDBJ whole genome shotgun (WGS) entry which is preliminary data.</text>
</comment>
<evidence type="ECO:0000313" key="2">
    <source>
        <dbReference type="EMBL" id="GIY01301.1"/>
    </source>
</evidence>
<protein>
    <submittedName>
        <fullName evidence="2">Uncharacterized protein</fullName>
    </submittedName>
</protein>
<keyword evidence="1" id="KW-0175">Coiled coil</keyword>
<evidence type="ECO:0000313" key="3">
    <source>
        <dbReference type="Proteomes" id="UP001054945"/>
    </source>
</evidence>
<dbReference type="AlphaFoldDB" id="A0AAV4PZJ5"/>
<dbReference type="GO" id="GO:0004867">
    <property type="term" value="F:serine-type endopeptidase inhibitor activity"/>
    <property type="evidence" value="ECO:0007669"/>
    <property type="project" value="InterPro"/>
</dbReference>
<dbReference type="SUPFAM" id="SSF57362">
    <property type="entry name" value="BPTI-like"/>
    <property type="match status" value="1"/>
</dbReference>
<name>A0AAV4PZJ5_CAEEX</name>
<dbReference type="Proteomes" id="UP001054945">
    <property type="component" value="Unassembled WGS sequence"/>
</dbReference>
<sequence>MSKNWLSVTFCWNYAYLSFDNSMYVTISNGAFNNSIASTQSFNICTSHILLLREENEKLKQELDLFKNKNTELQLYVNTLSGQCGSIQQCKAEDTLYADGIFGIQILVRLVDVRHSVQCSCPDGFSGPLCEQSITSCTPIQTDDHCNHTQALWYFDSYSNQCKSTITGCFEVRTTFLTFEECSSSCLQGTCCYRMKIGEIPDMICQPETMKNCQMLCQDANIEVLGYYPGIKCPNEGCGMIASKVCHTGISLYSPGSTFSFGCETCQCF</sequence>
<keyword evidence="3" id="KW-1185">Reference proteome</keyword>
<reference evidence="2 3" key="1">
    <citation type="submission" date="2021-06" db="EMBL/GenBank/DDBJ databases">
        <title>Caerostris extrusa draft genome.</title>
        <authorList>
            <person name="Kono N."/>
            <person name="Arakawa K."/>
        </authorList>
    </citation>
    <scope>NUCLEOTIDE SEQUENCE [LARGE SCALE GENOMIC DNA]</scope>
</reference>
<evidence type="ECO:0000256" key="1">
    <source>
        <dbReference type="SAM" id="Coils"/>
    </source>
</evidence>
<feature type="coiled-coil region" evidence="1">
    <location>
        <begin position="49"/>
        <end position="76"/>
    </location>
</feature>
<dbReference type="EMBL" id="BPLR01005297">
    <property type="protein sequence ID" value="GIY01301.1"/>
    <property type="molecule type" value="Genomic_DNA"/>
</dbReference>
<organism evidence="2 3">
    <name type="scientific">Caerostris extrusa</name>
    <name type="common">Bark spider</name>
    <name type="synonym">Caerostris bankana</name>
    <dbReference type="NCBI Taxonomy" id="172846"/>
    <lineage>
        <taxon>Eukaryota</taxon>
        <taxon>Metazoa</taxon>
        <taxon>Ecdysozoa</taxon>
        <taxon>Arthropoda</taxon>
        <taxon>Chelicerata</taxon>
        <taxon>Arachnida</taxon>
        <taxon>Araneae</taxon>
        <taxon>Araneomorphae</taxon>
        <taxon>Entelegynae</taxon>
        <taxon>Araneoidea</taxon>
        <taxon>Araneidae</taxon>
        <taxon>Caerostris</taxon>
    </lineage>
</organism>